<dbReference type="RefSeq" id="WP_118468519.1">
    <property type="nucleotide sequence ID" value="NZ_CABIZW010000001.1"/>
</dbReference>
<evidence type="ECO:0000313" key="3">
    <source>
        <dbReference type="Proteomes" id="UP000285159"/>
    </source>
</evidence>
<sequence>MKEPLLSIVIPTRNRQKYCIAAIKDILSYNDTSFELCIQDNSDDDSLADYIKHNIRDKRLKYKYISKQLASIFNINDSLFLATGKYVILIGDDDTILSNIFDVVKWADSNGYDSICPKVLVDYYWPGVLPMYKDGVLMIPPILKKEIQIDLQKNLYNLFKRGLINYMQYDLPKIYHGLILRERLLEIENKIGSFFCGLSPDISGCISLSTVVRKHIVIDYPITIAGACRVSSSSQSVNDEHRGDLQNAPHFYLRGNYEWNPLVPTYYSVETIWADTALNTALLLGRKDLISLFNFHRFAAYALLKNRMIFRYALKHTLKRNLENFYECSVLDIIKLIYYLIYFIVRVGVKKIMPYKKIVVINGISSISEAVKYVKI</sequence>
<evidence type="ECO:0000313" key="2">
    <source>
        <dbReference type="EMBL" id="RGT31417.1"/>
    </source>
</evidence>
<dbReference type="SUPFAM" id="SSF53448">
    <property type="entry name" value="Nucleotide-diphospho-sugar transferases"/>
    <property type="match status" value="1"/>
</dbReference>
<dbReference type="Pfam" id="PF00535">
    <property type="entry name" value="Glycos_transf_2"/>
    <property type="match status" value="1"/>
</dbReference>
<dbReference type="InterPro" id="IPR001173">
    <property type="entry name" value="Glyco_trans_2-like"/>
</dbReference>
<dbReference type="AlphaFoldDB" id="A0A412N1N5"/>
<feature type="domain" description="Glycosyltransferase 2-like" evidence="1">
    <location>
        <begin position="7"/>
        <end position="122"/>
    </location>
</feature>
<dbReference type="Gene3D" id="3.90.550.10">
    <property type="entry name" value="Spore Coat Polysaccharide Biosynthesis Protein SpsA, Chain A"/>
    <property type="match status" value="1"/>
</dbReference>
<dbReference type="EMBL" id="QRWP01000010">
    <property type="protein sequence ID" value="RGT31417.1"/>
    <property type="molecule type" value="Genomic_DNA"/>
</dbReference>
<keyword evidence="2" id="KW-0808">Transferase</keyword>
<evidence type="ECO:0000259" key="1">
    <source>
        <dbReference type="Pfam" id="PF00535"/>
    </source>
</evidence>
<protein>
    <submittedName>
        <fullName evidence="2">Glycosyltransferase</fullName>
    </submittedName>
</protein>
<proteinExistence type="predicted"/>
<comment type="caution">
    <text evidence="2">The sequence shown here is derived from an EMBL/GenBank/DDBJ whole genome shotgun (WGS) entry which is preliminary data.</text>
</comment>
<dbReference type="Proteomes" id="UP000285159">
    <property type="component" value="Unassembled WGS sequence"/>
</dbReference>
<name>A0A412N1N5_9BACE</name>
<accession>A0A412N1N5</accession>
<dbReference type="InterPro" id="IPR029044">
    <property type="entry name" value="Nucleotide-diphossugar_trans"/>
</dbReference>
<reference evidence="2 3" key="1">
    <citation type="submission" date="2018-08" db="EMBL/GenBank/DDBJ databases">
        <title>A genome reference for cultivated species of the human gut microbiota.</title>
        <authorList>
            <person name="Zou Y."/>
            <person name="Xue W."/>
            <person name="Luo G."/>
        </authorList>
    </citation>
    <scope>NUCLEOTIDE SEQUENCE [LARGE SCALE GENOMIC DNA]</scope>
    <source>
        <strain evidence="2 3">AF19-1AC</strain>
    </source>
</reference>
<organism evidence="2 3">
    <name type="scientific">Bacteroides clarus</name>
    <dbReference type="NCBI Taxonomy" id="626929"/>
    <lineage>
        <taxon>Bacteria</taxon>
        <taxon>Pseudomonadati</taxon>
        <taxon>Bacteroidota</taxon>
        <taxon>Bacteroidia</taxon>
        <taxon>Bacteroidales</taxon>
        <taxon>Bacteroidaceae</taxon>
        <taxon>Bacteroides</taxon>
    </lineage>
</organism>
<gene>
    <name evidence="2" type="ORF">DWX38_11985</name>
</gene>
<dbReference type="GO" id="GO:0016740">
    <property type="term" value="F:transferase activity"/>
    <property type="evidence" value="ECO:0007669"/>
    <property type="project" value="UniProtKB-KW"/>
</dbReference>